<organism evidence="9 10">
    <name type="scientific">Hyaloscypha bicolor E</name>
    <dbReference type="NCBI Taxonomy" id="1095630"/>
    <lineage>
        <taxon>Eukaryota</taxon>
        <taxon>Fungi</taxon>
        <taxon>Dikarya</taxon>
        <taxon>Ascomycota</taxon>
        <taxon>Pezizomycotina</taxon>
        <taxon>Leotiomycetes</taxon>
        <taxon>Helotiales</taxon>
        <taxon>Hyaloscyphaceae</taxon>
        <taxon>Hyaloscypha</taxon>
        <taxon>Hyaloscypha bicolor</taxon>
    </lineage>
</organism>
<accession>A0A2J6TF90</accession>
<evidence type="ECO:0000256" key="6">
    <source>
        <dbReference type="SAM" id="MobiDB-lite"/>
    </source>
</evidence>
<dbReference type="GO" id="GO:0016020">
    <property type="term" value="C:membrane"/>
    <property type="evidence" value="ECO:0007669"/>
    <property type="project" value="UniProtKB-SubCell"/>
</dbReference>
<proteinExistence type="predicted"/>
<evidence type="ECO:0000256" key="5">
    <source>
        <dbReference type="ARBA" id="ARBA00023136"/>
    </source>
</evidence>
<feature type="region of interest" description="Disordered" evidence="6">
    <location>
        <begin position="515"/>
        <end position="536"/>
    </location>
</feature>
<feature type="transmembrane region" description="Helical" evidence="7">
    <location>
        <begin position="448"/>
        <end position="468"/>
    </location>
</feature>
<dbReference type="PROSITE" id="PS50850">
    <property type="entry name" value="MFS"/>
    <property type="match status" value="1"/>
</dbReference>
<dbReference type="RefSeq" id="XP_024738601.1">
    <property type="nucleotide sequence ID" value="XM_024880034.1"/>
</dbReference>
<dbReference type="Pfam" id="PF07690">
    <property type="entry name" value="MFS_1"/>
    <property type="match status" value="1"/>
</dbReference>
<dbReference type="GeneID" id="36588111"/>
<gene>
    <name evidence="9" type="ORF">K444DRAFT_611934</name>
</gene>
<feature type="transmembrane region" description="Helical" evidence="7">
    <location>
        <begin position="488"/>
        <end position="507"/>
    </location>
</feature>
<feature type="compositionally biased region" description="Gly residues" evidence="6">
    <location>
        <begin position="613"/>
        <end position="624"/>
    </location>
</feature>
<dbReference type="InterPro" id="IPR011701">
    <property type="entry name" value="MFS"/>
</dbReference>
<feature type="transmembrane region" description="Helical" evidence="7">
    <location>
        <begin position="419"/>
        <end position="441"/>
    </location>
</feature>
<protein>
    <submittedName>
        <fullName evidence="9">MFS general substrate transporter</fullName>
    </submittedName>
</protein>
<evidence type="ECO:0000313" key="10">
    <source>
        <dbReference type="Proteomes" id="UP000235371"/>
    </source>
</evidence>
<dbReference type="Proteomes" id="UP000235371">
    <property type="component" value="Unassembled WGS sequence"/>
</dbReference>
<keyword evidence="3 7" id="KW-0812">Transmembrane</keyword>
<dbReference type="Gene3D" id="1.20.1250.20">
    <property type="entry name" value="MFS general substrate transporter like domains"/>
    <property type="match status" value="1"/>
</dbReference>
<evidence type="ECO:0000256" key="3">
    <source>
        <dbReference type="ARBA" id="ARBA00022692"/>
    </source>
</evidence>
<keyword evidence="4 7" id="KW-1133">Transmembrane helix</keyword>
<dbReference type="PANTHER" id="PTHR23504">
    <property type="entry name" value="MAJOR FACILITATOR SUPERFAMILY DOMAIN-CONTAINING PROTEIN 10"/>
    <property type="match status" value="1"/>
</dbReference>
<keyword evidence="2" id="KW-0813">Transport</keyword>
<feature type="transmembrane region" description="Helical" evidence="7">
    <location>
        <begin position="307"/>
        <end position="328"/>
    </location>
</feature>
<feature type="transmembrane region" description="Helical" evidence="7">
    <location>
        <begin position="388"/>
        <end position="407"/>
    </location>
</feature>
<feature type="transmembrane region" description="Helical" evidence="7">
    <location>
        <begin position="109"/>
        <end position="132"/>
    </location>
</feature>
<feature type="transmembrane region" description="Helical" evidence="7">
    <location>
        <begin position="357"/>
        <end position="376"/>
    </location>
</feature>
<dbReference type="InParanoid" id="A0A2J6TF90"/>
<dbReference type="InterPro" id="IPR036259">
    <property type="entry name" value="MFS_trans_sf"/>
</dbReference>
<feature type="domain" description="Major facilitator superfamily (MFS) profile" evidence="8">
    <location>
        <begin position="16"/>
        <end position="512"/>
    </location>
</feature>
<feature type="compositionally biased region" description="Polar residues" evidence="6">
    <location>
        <begin position="593"/>
        <end position="602"/>
    </location>
</feature>
<dbReference type="AlphaFoldDB" id="A0A2J6TF90"/>
<dbReference type="SUPFAM" id="SSF103473">
    <property type="entry name" value="MFS general substrate transporter"/>
    <property type="match status" value="1"/>
</dbReference>
<dbReference type="OrthoDB" id="10262656at2759"/>
<dbReference type="FunCoup" id="A0A2J6TF90">
    <property type="interactions" value="76"/>
</dbReference>
<feature type="compositionally biased region" description="Low complexity" evidence="6">
    <location>
        <begin position="261"/>
        <end position="274"/>
    </location>
</feature>
<feature type="compositionally biased region" description="Acidic residues" evidence="6">
    <location>
        <begin position="519"/>
        <end position="536"/>
    </location>
</feature>
<feature type="transmembrane region" description="Helical" evidence="7">
    <location>
        <begin position="186"/>
        <end position="210"/>
    </location>
</feature>
<dbReference type="EMBL" id="KZ613786">
    <property type="protein sequence ID" value="PMD61697.1"/>
    <property type="molecule type" value="Genomic_DNA"/>
</dbReference>
<comment type="subcellular location">
    <subcellularLocation>
        <location evidence="1">Membrane</location>
        <topology evidence="1">Multi-pass membrane protein</topology>
    </subcellularLocation>
</comment>
<keyword evidence="10" id="KW-1185">Reference proteome</keyword>
<evidence type="ECO:0000256" key="2">
    <source>
        <dbReference type="ARBA" id="ARBA00022448"/>
    </source>
</evidence>
<feature type="compositionally biased region" description="Basic and acidic residues" evidence="6">
    <location>
        <begin position="568"/>
        <end position="577"/>
    </location>
</feature>
<feature type="region of interest" description="Disordered" evidence="6">
    <location>
        <begin position="558"/>
        <end position="645"/>
    </location>
</feature>
<dbReference type="CDD" id="cd17330">
    <property type="entry name" value="MFS_SLC46_TetA_like"/>
    <property type="match status" value="1"/>
</dbReference>
<feature type="transmembrane region" description="Helical" evidence="7">
    <location>
        <begin position="86"/>
        <end position="103"/>
    </location>
</feature>
<evidence type="ECO:0000313" key="9">
    <source>
        <dbReference type="EMBL" id="PMD61697.1"/>
    </source>
</evidence>
<evidence type="ECO:0000259" key="8">
    <source>
        <dbReference type="PROSITE" id="PS50850"/>
    </source>
</evidence>
<evidence type="ECO:0000256" key="1">
    <source>
        <dbReference type="ARBA" id="ARBA00004141"/>
    </source>
</evidence>
<evidence type="ECO:0000256" key="7">
    <source>
        <dbReference type="SAM" id="Phobius"/>
    </source>
</evidence>
<dbReference type="PANTHER" id="PTHR23504:SF8">
    <property type="entry name" value="TRANSPORTER, PUTATIVE (AFU_ORTHOLOGUE AFUA_1G03730)-RELATED"/>
    <property type="match status" value="1"/>
</dbReference>
<evidence type="ECO:0000256" key="4">
    <source>
        <dbReference type="ARBA" id="ARBA00022989"/>
    </source>
</evidence>
<feature type="transmembrane region" description="Helical" evidence="7">
    <location>
        <begin position="144"/>
        <end position="166"/>
    </location>
</feature>
<dbReference type="GO" id="GO:0022857">
    <property type="term" value="F:transmembrane transporter activity"/>
    <property type="evidence" value="ECO:0007669"/>
    <property type="project" value="InterPro"/>
</dbReference>
<sequence>MVKKRSRGPPKLPSKQLAILAICRFAEPVAMTSVFPYLPEMIESFGIDKKNVAKWAGITSSVFSLSQCLTAVLWGRASDKFGRKPAILIGLTCTMLSTLMWGMSTSLPMAITARALAGGCNGNVGIIRTMVAEMVPERELQPRAFSIMPLVWSLGSIFGPSFGGFFAKPAEHMPGLFGNNKFMLKFPFALPNFVASALFMVGISTGFLFLRETLETRRHRTDAGLFLGKQLSAFVKTIFRMGNLHPKRKPFRRPSESYDESSASLLRRSSISASDTSKYDDFPKNTKPPLPRPTLVEVFTRQSVINLIAYTLLALHSVAYDQLLPIFLHHPPQIPTKENTHLPFKFSGGFGLNSSSIGTMFTMYGVLGCVVQFLIFPPTARKFGVLNCFKVCALSFPIICFATPYTALIQDPMLQQATMFGIMVVKCFAVIFAFPCSIILLTNSAVSLRILGTLNGFAVSISAVGRAAGPALGGAAFTWGLEKGYVITPWWLLGIISAASAVPIWYLKEMEGFSKSDSSDEEDEESEEEGLPTLDEYIDGEILEGDEILPYDQDEEALDTVDGPSLNEPHHQSRKSLDGANEDYMHVRRASKGGSNRRSSFNLERRMSSPIGVRGGSVGPGGGRRLSNGLAASNMGQGTGGTSFA</sequence>
<dbReference type="InterPro" id="IPR020846">
    <property type="entry name" value="MFS_dom"/>
</dbReference>
<keyword evidence="5 7" id="KW-0472">Membrane</keyword>
<name>A0A2J6TF90_9HELO</name>
<feature type="region of interest" description="Disordered" evidence="6">
    <location>
        <begin position="246"/>
        <end position="288"/>
    </location>
</feature>
<reference evidence="9 10" key="1">
    <citation type="submission" date="2016-04" db="EMBL/GenBank/DDBJ databases">
        <title>A degradative enzymes factory behind the ericoid mycorrhizal symbiosis.</title>
        <authorList>
            <consortium name="DOE Joint Genome Institute"/>
            <person name="Martino E."/>
            <person name="Morin E."/>
            <person name="Grelet G."/>
            <person name="Kuo A."/>
            <person name="Kohler A."/>
            <person name="Daghino S."/>
            <person name="Barry K."/>
            <person name="Choi C."/>
            <person name="Cichocki N."/>
            <person name="Clum A."/>
            <person name="Copeland A."/>
            <person name="Hainaut M."/>
            <person name="Haridas S."/>
            <person name="Labutti K."/>
            <person name="Lindquist E."/>
            <person name="Lipzen A."/>
            <person name="Khouja H.-R."/>
            <person name="Murat C."/>
            <person name="Ohm R."/>
            <person name="Olson A."/>
            <person name="Spatafora J."/>
            <person name="Veneault-Fourrey C."/>
            <person name="Henrissat B."/>
            <person name="Grigoriev I."/>
            <person name="Martin F."/>
            <person name="Perotto S."/>
        </authorList>
    </citation>
    <scope>NUCLEOTIDE SEQUENCE [LARGE SCALE GENOMIC DNA]</scope>
    <source>
        <strain evidence="9 10">E</strain>
    </source>
</reference>